<evidence type="ECO:0000313" key="1">
    <source>
        <dbReference type="EMBL" id="GAA0615370.1"/>
    </source>
</evidence>
<keyword evidence="2" id="KW-1185">Reference proteome</keyword>
<organism evidence="1 2">
    <name type="scientific">Virgibacillus siamensis</name>
    <dbReference type="NCBI Taxonomy" id="480071"/>
    <lineage>
        <taxon>Bacteria</taxon>
        <taxon>Bacillati</taxon>
        <taxon>Bacillota</taxon>
        <taxon>Bacilli</taxon>
        <taxon>Bacillales</taxon>
        <taxon>Bacillaceae</taxon>
        <taxon>Virgibacillus</taxon>
    </lineage>
</organism>
<gene>
    <name evidence="1" type="ORF">GCM10009001_35830</name>
</gene>
<protein>
    <recommendedName>
        <fullName evidence="3">Transcription initiation factor TFIIIB</fullName>
    </recommendedName>
</protein>
<evidence type="ECO:0008006" key="3">
    <source>
        <dbReference type="Google" id="ProtNLM"/>
    </source>
</evidence>
<proteinExistence type="predicted"/>
<comment type="caution">
    <text evidence="1">The sequence shown here is derived from an EMBL/GenBank/DDBJ whole genome shotgun (WGS) entry which is preliminary data.</text>
</comment>
<accession>A0ABN1GNU1</accession>
<name>A0ABN1GNU1_9BACI</name>
<dbReference type="RefSeq" id="WP_390350843.1">
    <property type="nucleotide sequence ID" value="NZ_JBHUMU010000004.1"/>
</dbReference>
<dbReference type="Proteomes" id="UP001500866">
    <property type="component" value="Unassembled WGS sequence"/>
</dbReference>
<evidence type="ECO:0000313" key="2">
    <source>
        <dbReference type="Proteomes" id="UP001500866"/>
    </source>
</evidence>
<sequence length="61" mass="6837">MELDKTCHNCGGDAFTEAMDYINLRPVDKKMAIGTEKVYTICLDCGEVVSIKVNDPKKLRD</sequence>
<reference evidence="1 2" key="1">
    <citation type="journal article" date="2019" name="Int. J. Syst. Evol. Microbiol.">
        <title>The Global Catalogue of Microorganisms (GCM) 10K type strain sequencing project: providing services to taxonomists for standard genome sequencing and annotation.</title>
        <authorList>
            <consortium name="The Broad Institute Genomics Platform"/>
            <consortium name="The Broad Institute Genome Sequencing Center for Infectious Disease"/>
            <person name="Wu L."/>
            <person name="Ma J."/>
        </authorList>
    </citation>
    <scope>NUCLEOTIDE SEQUENCE [LARGE SCALE GENOMIC DNA]</scope>
    <source>
        <strain evidence="1 2">JCM 15395</strain>
    </source>
</reference>
<dbReference type="EMBL" id="BAAADS010000025">
    <property type="protein sequence ID" value="GAA0615370.1"/>
    <property type="molecule type" value="Genomic_DNA"/>
</dbReference>